<evidence type="ECO:0000313" key="3">
    <source>
        <dbReference type="EMBL" id="QJQ31445.1"/>
    </source>
</evidence>
<dbReference type="InterPro" id="IPR036291">
    <property type="entry name" value="NAD(P)-bd_dom_sf"/>
</dbReference>
<proteinExistence type="inferred from homology"/>
<dbReference type="PRINTS" id="PR00081">
    <property type="entry name" value="GDHRDH"/>
</dbReference>
<keyword evidence="4" id="KW-1185">Reference proteome</keyword>
<dbReference type="Gene3D" id="3.40.50.720">
    <property type="entry name" value="NAD(P)-binding Rossmann-like Domain"/>
    <property type="match status" value="1"/>
</dbReference>
<dbReference type="SUPFAM" id="SSF51735">
    <property type="entry name" value="NAD(P)-binding Rossmann-fold domains"/>
    <property type="match status" value="1"/>
</dbReference>
<keyword evidence="2" id="KW-0560">Oxidoreductase</keyword>
<reference evidence="3 4" key="1">
    <citation type="submission" date="2020-01" db="EMBL/GenBank/DDBJ databases">
        <title>Sphingomonas sp. strain CSW-10.</title>
        <authorList>
            <person name="Chen W.-M."/>
        </authorList>
    </citation>
    <scope>NUCLEOTIDE SEQUENCE [LARGE SCALE GENOMIC DNA]</scope>
    <source>
        <strain evidence="3 4">CSW-10</strain>
    </source>
</reference>
<dbReference type="InterPro" id="IPR051122">
    <property type="entry name" value="SDR_DHRS6-like"/>
</dbReference>
<comment type="similarity">
    <text evidence="1">Belongs to the short-chain dehydrogenases/reductases (SDR) family.</text>
</comment>
<gene>
    <name evidence="3" type="ORF">GV829_02415</name>
</gene>
<name>A0A6M4AQX9_9SPHN</name>
<dbReference type="AlphaFoldDB" id="A0A6M4AQX9"/>
<evidence type="ECO:0000256" key="2">
    <source>
        <dbReference type="ARBA" id="ARBA00023002"/>
    </source>
</evidence>
<dbReference type="KEGG" id="slan:GV829_02415"/>
<dbReference type="PANTHER" id="PTHR43477:SF1">
    <property type="entry name" value="DIHYDROANTICAPSIN 7-DEHYDROGENASE"/>
    <property type="match status" value="1"/>
</dbReference>
<dbReference type="RefSeq" id="WP_169943663.1">
    <property type="nucleotide sequence ID" value="NZ_CP053015.1"/>
</dbReference>
<sequence length="260" mass="26607">MSGPAPRTRCHIIVGGTAGMGAAAARQLLCDGDRVAIIGRDPDRAGAVAAALSDGALGDGSDAGGLAAAIGRCIERLGRIDGLAVTAGPIHSRGDVLTLTDEDWAESFETQLMTTVRAIRAVLPTMIAQGEGSIVTLSAYSIRSPKPVLTHYAAMKSAIVTLTKSIAKSHGADGIRANCIAPGAIATEALDGARKAAASAGAGDDNAALWQVMRDQWGMKAALDRIGEPQDVGELIAFLLSSRARYMTGALINIDGGTDF</sequence>
<accession>A0A6M4AQX9</accession>
<dbReference type="EMBL" id="CP053015">
    <property type="protein sequence ID" value="QJQ31445.1"/>
    <property type="molecule type" value="Genomic_DNA"/>
</dbReference>
<evidence type="ECO:0000256" key="1">
    <source>
        <dbReference type="ARBA" id="ARBA00006484"/>
    </source>
</evidence>
<dbReference type="Pfam" id="PF13561">
    <property type="entry name" value="adh_short_C2"/>
    <property type="match status" value="1"/>
</dbReference>
<evidence type="ECO:0000313" key="4">
    <source>
        <dbReference type="Proteomes" id="UP000503018"/>
    </source>
</evidence>
<dbReference type="GO" id="GO:0016491">
    <property type="term" value="F:oxidoreductase activity"/>
    <property type="evidence" value="ECO:0007669"/>
    <property type="project" value="UniProtKB-KW"/>
</dbReference>
<dbReference type="Proteomes" id="UP000503018">
    <property type="component" value="Chromosome"/>
</dbReference>
<dbReference type="PANTHER" id="PTHR43477">
    <property type="entry name" value="DIHYDROANTICAPSIN 7-DEHYDROGENASE"/>
    <property type="match status" value="1"/>
</dbReference>
<dbReference type="InterPro" id="IPR002347">
    <property type="entry name" value="SDR_fam"/>
</dbReference>
<organism evidence="3 4">
    <name type="scientific">Sphingomonas lacunae</name>
    <dbReference type="NCBI Taxonomy" id="2698828"/>
    <lineage>
        <taxon>Bacteria</taxon>
        <taxon>Pseudomonadati</taxon>
        <taxon>Pseudomonadota</taxon>
        <taxon>Alphaproteobacteria</taxon>
        <taxon>Sphingomonadales</taxon>
        <taxon>Sphingomonadaceae</taxon>
        <taxon>Sphingomonas</taxon>
    </lineage>
</organism>
<protein>
    <submittedName>
        <fullName evidence="3">SDR family oxidoreductase</fullName>
    </submittedName>
</protein>